<reference evidence="1" key="2">
    <citation type="journal article" date="2022" name="New Phytol.">
        <title>Evolutionary transition to the ectomycorrhizal habit in the genomes of a hyperdiverse lineage of mushroom-forming fungi.</title>
        <authorList>
            <person name="Looney B."/>
            <person name="Miyauchi S."/>
            <person name="Morin E."/>
            <person name="Drula E."/>
            <person name="Courty P.E."/>
            <person name="Kohler A."/>
            <person name="Kuo A."/>
            <person name="LaButti K."/>
            <person name="Pangilinan J."/>
            <person name="Lipzen A."/>
            <person name="Riley R."/>
            <person name="Andreopoulos W."/>
            <person name="He G."/>
            <person name="Johnson J."/>
            <person name="Nolan M."/>
            <person name="Tritt A."/>
            <person name="Barry K.W."/>
            <person name="Grigoriev I.V."/>
            <person name="Nagy L.G."/>
            <person name="Hibbett D."/>
            <person name="Henrissat B."/>
            <person name="Matheny P.B."/>
            <person name="Labbe J."/>
            <person name="Martin F.M."/>
        </authorList>
    </citation>
    <scope>NUCLEOTIDE SEQUENCE</scope>
    <source>
        <strain evidence="1">HHB10654</strain>
    </source>
</reference>
<dbReference type="EMBL" id="MU277199">
    <property type="protein sequence ID" value="KAI0064205.1"/>
    <property type="molecule type" value="Genomic_DNA"/>
</dbReference>
<comment type="caution">
    <text evidence="1">The sequence shown here is derived from an EMBL/GenBank/DDBJ whole genome shotgun (WGS) entry which is preliminary data.</text>
</comment>
<gene>
    <name evidence="1" type="ORF">BV25DRAFT_1914431</name>
</gene>
<name>A0ACB8T656_9AGAM</name>
<reference evidence="1" key="1">
    <citation type="submission" date="2021-03" db="EMBL/GenBank/DDBJ databases">
        <authorList>
            <consortium name="DOE Joint Genome Institute"/>
            <person name="Ahrendt S."/>
            <person name="Looney B.P."/>
            <person name="Miyauchi S."/>
            <person name="Morin E."/>
            <person name="Drula E."/>
            <person name="Courty P.E."/>
            <person name="Chicoki N."/>
            <person name="Fauchery L."/>
            <person name="Kohler A."/>
            <person name="Kuo A."/>
            <person name="Labutti K."/>
            <person name="Pangilinan J."/>
            <person name="Lipzen A."/>
            <person name="Riley R."/>
            <person name="Andreopoulos W."/>
            <person name="He G."/>
            <person name="Johnson J."/>
            <person name="Barry K.W."/>
            <person name="Grigoriev I.V."/>
            <person name="Nagy L."/>
            <person name="Hibbett D."/>
            <person name="Henrissat B."/>
            <person name="Matheny P.B."/>
            <person name="Labbe J."/>
            <person name="Martin F."/>
        </authorList>
    </citation>
    <scope>NUCLEOTIDE SEQUENCE</scope>
    <source>
        <strain evidence="1">HHB10654</strain>
    </source>
</reference>
<accession>A0ACB8T656</accession>
<evidence type="ECO:0000313" key="2">
    <source>
        <dbReference type="Proteomes" id="UP000814140"/>
    </source>
</evidence>
<dbReference type="Proteomes" id="UP000814140">
    <property type="component" value="Unassembled WGS sequence"/>
</dbReference>
<protein>
    <submittedName>
        <fullName evidence="1">Uncharacterized protein</fullName>
    </submittedName>
</protein>
<sequence>MPVGSTSKRTATTAIKRPAGKTKPPPSADDLADKLAATLSISKGKHVQTNAKEEKRLLAMRAVNAASQGLSTVLKSGWKAPSGEPLETKVGAGAFEAVQLTTSAKGSLAELRILAPEDVDVERAALSVAGKLLSLDMHVHALDILADMHPHICAISGYFETKTSLPRPPPSKSRANSKKPSTWMDRRNLVSIPLPPHHLAIPDPTLLLLISTYLSHVVIAFSYTCLTSPSIDTTSLTQLIETLQHSSTLTTWMPLLAQLQSNHRDALLTRTYTALTKASAGLSSTYPQEMLSIRHYALKCLLLTSPATIEPNMFWDQVVKFGATFSRARPSVHTRKDAAVFAMSIFSDLVLRAEEREDREAFIDGKSFLYFCEYWLGHAKEVRDMKSIDHIANLMQTAQARSPSSPVSASEHDLAGAMAAMSVQDGDGLPSGPASNRRVGETPLPFTTLGIKLCASLAQTTALLENLDDFDGSDDDMSKRVHDTASTLERCRGLLVLHVNGDKVNEEYLRVRGKVGRALERLRRATIKVVDSPSSPGLSDMRKKIIKPILIKVASVLEAGLNKSSTADDYTSLLDALFVLARTHLVPSDPVAIDSAYAFLFRTTGILGLEIGVAAHEIAEEVAKPAAVNGETFANYLRCISGAFHTLGGSLYQAGKHGSAIRFLRPGCVLGRCALRYGRLSGLIPRSDKDDAVNQMDEKQDNAWGQLEAQLTRRWELLGVCYSKIGDRKLAYDAFIECIASYLYPTTLVQAIRTRGPHGIFQTTLALKQLEVIIDRVTYMAACELMRAPEEVSLRRIVDVISIDISGASLDDRTCIVGAIVERQIECLEGSLWKDGVPQAVSVLLSDALSVYEPETRPIRRAAVILKSLELSYYASKESIDLYGGNVLGSEELVDKIKSTLYAEAFGFDVALLPLRPRYQTAAHLWLALHAHRRQDPEQSSIIPHHIQEASRILKSFMIPTIDSSPKAKKSSPKQTTTARRGKERLAPVRSVPTSTRKQVPKTPRKAAAVPKHPRVSAASRQSLSKSRCDLDEGNGLATLVPLLRMAAQLAGLLGQTVLKVQLLRIIRFICEQSPDYSHDEHIRACSDLAHEYAKLGKVKKAAGLYNRALALIKSKQTSPEVQVLFLLRYTESLAFVGDVSQSEAMYSEAMGLSDSILVEDKSLSTAERVRTRANRLERAAMAASVYAEIQLSKDDPTSSITGLLQSLRLWHRAIGTISRLDPPISSGKTEPSNPFQVEASNKSSPSKQGSGSAVDFGSAAALSQPRSSMTGLEWQIAHGLLNTLLSLSHAYFSRGSAREAEYFAQQAESVAGALNAPAMLGRALAMKGEIQLHLGHLEEASKSLLSARQVLDKIPGPEAADVRRLDGEYNRLSSKEEDAQLLFAEAAAILEELDKIFTTLDGVAPRRSSLASKGAGEALVPSLLSAVLSQRIWLLRDDAGEEQVGSQAEQDSLMAKLTFYNAYDRFREDMFLSSLTESVISLPMGMTTDKSFTPSSSVHDILKTLLEAEKRFRSHLAASAHRGRVTVVREAASSLALIRSFQTSLGRQETEGPVLVANLLDVLAAITLRREMLEVVLNKFPKAELPDDLCWPVLSGTKSPVPSKSRKRPLLASPFDSDSEDTADSDDTALKLYWESIREKYQQQSFEFDNLAHSKADDLPDNWTIVHICVMEDKSSMLISRQRAKHAPLILCLPLKGRRESEGDEHLSFEDALTELHDIIRLSDDGTKQAANVKKHDQAARAAWWADRMALDKRMQELLESIEFCWLGAFKTVLSQPATLPVDAISDLRIRLDRIFKRSLVSQDKKQNTRIRLDDGLLECLSTLSPKCRDEELEDLVYFILDLYQFHGVQVAIAEVDVDHVAVELRTALEEHAAKMKSRVTPQEDSHMFLVLDKNVQAIPWESIPILRGRSVSRIPSIDFLADRLSFAKWRREHGCKASGLIHSVDEPVDGRAHLDVTSTYYVLNPSGDLVGTERRFAPWLKRMEAVGWEGVVGHIPSEQQMVDALSRKDLFIYFGHGGGEQYIRSHKIRHLPQCAATMLWGCSSGLLREMGSFDRTGTPYNYILAGCPTLVANLWDVTDRDIDKFSQAVFDKMHLTPNGVQRKATSAYVTSQETSIVAAIAESRDVCKLKYLTGAAPVIYGIPFYL</sequence>
<organism evidence="1 2">
    <name type="scientific">Artomyces pyxidatus</name>
    <dbReference type="NCBI Taxonomy" id="48021"/>
    <lineage>
        <taxon>Eukaryota</taxon>
        <taxon>Fungi</taxon>
        <taxon>Dikarya</taxon>
        <taxon>Basidiomycota</taxon>
        <taxon>Agaricomycotina</taxon>
        <taxon>Agaricomycetes</taxon>
        <taxon>Russulales</taxon>
        <taxon>Auriscalpiaceae</taxon>
        <taxon>Artomyces</taxon>
    </lineage>
</organism>
<proteinExistence type="predicted"/>
<keyword evidence="2" id="KW-1185">Reference proteome</keyword>
<evidence type="ECO:0000313" key="1">
    <source>
        <dbReference type="EMBL" id="KAI0064205.1"/>
    </source>
</evidence>